<keyword evidence="5" id="KW-1185">Reference proteome</keyword>
<reference evidence="4 5" key="1">
    <citation type="journal article" date="2014" name="BMC Genomics">
        <title>Comparative genome sequencing reveals chemotype-specific gene clusters in the toxigenic black mold Stachybotrys.</title>
        <authorList>
            <person name="Semeiks J."/>
            <person name="Borek D."/>
            <person name="Otwinowski Z."/>
            <person name="Grishin N.V."/>
        </authorList>
    </citation>
    <scope>NUCLEOTIDE SEQUENCE [LARGE SCALE GENOMIC DNA]</scope>
    <source>
        <strain evidence="4 5">IBT 40285</strain>
    </source>
</reference>
<dbReference type="EMBL" id="KL659366">
    <property type="protein sequence ID" value="KFA69723.1"/>
    <property type="molecule type" value="Genomic_DNA"/>
</dbReference>
<dbReference type="GO" id="GO:0006351">
    <property type="term" value="P:DNA-templated transcription"/>
    <property type="evidence" value="ECO:0007669"/>
    <property type="project" value="InterPro"/>
</dbReference>
<feature type="non-terminal residue" evidence="4">
    <location>
        <position position="1"/>
    </location>
</feature>
<sequence>INIADERGVIAAEFDAADGGSARQHGLEGEDEVGDGAECGESPHMPGAGVGGAGIRDDPISNNQVSEQSSSSPHNNEFKSPYLKPYMAATIVDPRLDMIKPSQWTNVSKDDEFLRSILKLYFLYEYHFFSAFHKDLFLDDMLSGSTEFCSSLLVNAVLAISCNCCRNLDDRTQFWDPHTLGYKFAAEARRLWELEVLDRCSVTAVQAAMMMNVTYNLYAMDKVGMVYDAQAVALARELKLFDTVQWRTKREWVGYGFTAWSLYFWREMLSPVFTSSLERSTSNADARP</sequence>
<name>A0A084R0I8_STAC4</name>
<feature type="region of interest" description="Disordered" evidence="2">
    <location>
        <begin position="15"/>
        <end position="80"/>
    </location>
</feature>
<evidence type="ECO:0000259" key="3">
    <source>
        <dbReference type="Pfam" id="PF04082"/>
    </source>
</evidence>
<evidence type="ECO:0000313" key="4">
    <source>
        <dbReference type="EMBL" id="KFA69723.1"/>
    </source>
</evidence>
<dbReference type="Proteomes" id="UP000028524">
    <property type="component" value="Unassembled WGS sequence"/>
</dbReference>
<organism evidence="4 5">
    <name type="scientific">Stachybotrys chlorohalonatus (strain IBT 40285)</name>
    <dbReference type="NCBI Taxonomy" id="1283841"/>
    <lineage>
        <taxon>Eukaryota</taxon>
        <taxon>Fungi</taxon>
        <taxon>Dikarya</taxon>
        <taxon>Ascomycota</taxon>
        <taxon>Pezizomycotina</taxon>
        <taxon>Sordariomycetes</taxon>
        <taxon>Hypocreomycetidae</taxon>
        <taxon>Hypocreales</taxon>
        <taxon>Stachybotryaceae</taxon>
        <taxon>Stachybotrys</taxon>
    </lineage>
</organism>
<dbReference type="CDD" id="cd12148">
    <property type="entry name" value="fungal_TF_MHR"/>
    <property type="match status" value="1"/>
</dbReference>
<accession>A0A084R0I8</accession>
<feature type="compositionally biased region" description="Low complexity" evidence="2">
    <location>
        <begin position="61"/>
        <end position="75"/>
    </location>
</feature>
<dbReference type="Pfam" id="PF04082">
    <property type="entry name" value="Fungal_trans"/>
    <property type="match status" value="1"/>
</dbReference>
<dbReference type="OrthoDB" id="426882at2759"/>
<gene>
    <name evidence="4" type="ORF">S40285_09672</name>
</gene>
<evidence type="ECO:0000256" key="2">
    <source>
        <dbReference type="SAM" id="MobiDB-lite"/>
    </source>
</evidence>
<dbReference type="PANTHER" id="PTHR47256">
    <property type="entry name" value="ZN(II)2CYS6 TRANSCRIPTION FACTOR (EUROFUNG)-RELATED"/>
    <property type="match status" value="1"/>
</dbReference>
<dbReference type="PANTHER" id="PTHR47256:SF1">
    <property type="entry name" value="ZN(II)2CYS6 TRANSCRIPTION FACTOR (EUROFUNG)"/>
    <property type="match status" value="1"/>
</dbReference>
<dbReference type="InterPro" id="IPR053187">
    <property type="entry name" value="Notoamide_regulator"/>
</dbReference>
<dbReference type="InterPro" id="IPR007219">
    <property type="entry name" value="XnlR_reg_dom"/>
</dbReference>
<feature type="domain" description="Xylanolytic transcriptional activator regulatory" evidence="3">
    <location>
        <begin position="118"/>
        <end position="248"/>
    </location>
</feature>
<evidence type="ECO:0000313" key="5">
    <source>
        <dbReference type="Proteomes" id="UP000028524"/>
    </source>
</evidence>
<dbReference type="GO" id="GO:0008270">
    <property type="term" value="F:zinc ion binding"/>
    <property type="evidence" value="ECO:0007669"/>
    <property type="project" value="InterPro"/>
</dbReference>
<proteinExistence type="predicted"/>
<keyword evidence="1" id="KW-0539">Nucleus</keyword>
<dbReference type="InParanoid" id="A0A084R0I8"/>
<dbReference type="HOGENOM" id="CLU_968258_0_0_1"/>
<protein>
    <recommendedName>
        <fullName evidence="3">Xylanolytic transcriptional activator regulatory domain-containing protein</fullName>
    </recommendedName>
</protein>
<dbReference type="AlphaFoldDB" id="A0A084R0I8"/>
<dbReference type="STRING" id="1283841.A0A084R0I8"/>
<evidence type="ECO:0000256" key="1">
    <source>
        <dbReference type="ARBA" id="ARBA00023242"/>
    </source>
</evidence>
<dbReference type="GO" id="GO:0003677">
    <property type="term" value="F:DNA binding"/>
    <property type="evidence" value="ECO:0007669"/>
    <property type="project" value="InterPro"/>
</dbReference>